<dbReference type="InterPro" id="IPR006258">
    <property type="entry name" value="Lipoamide_DH"/>
</dbReference>
<dbReference type="InterPro" id="IPR004099">
    <property type="entry name" value="Pyr_nucl-diS_OxRdtase_dimer"/>
</dbReference>
<evidence type="ECO:0000259" key="16">
    <source>
        <dbReference type="Pfam" id="PF07992"/>
    </source>
</evidence>
<evidence type="ECO:0000259" key="15">
    <source>
        <dbReference type="Pfam" id="PF02852"/>
    </source>
</evidence>
<evidence type="ECO:0000256" key="6">
    <source>
        <dbReference type="ARBA" id="ARBA00023002"/>
    </source>
</evidence>
<evidence type="ECO:0000256" key="14">
    <source>
        <dbReference type="RuleBase" id="RU003692"/>
    </source>
</evidence>
<dbReference type="PRINTS" id="PR00411">
    <property type="entry name" value="PNDRDTASEI"/>
</dbReference>
<dbReference type="GO" id="GO:0050660">
    <property type="term" value="F:flavin adenine dinucleotide binding"/>
    <property type="evidence" value="ECO:0007669"/>
    <property type="project" value="InterPro"/>
</dbReference>
<feature type="binding site" evidence="12">
    <location>
        <position position="54"/>
    </location>
    <ligand>
        <name>FAD</name>
        <dbReference type="ChEBI" id="CHEBI:57692"/>
    </ligand>
</feature>
<dbReference type="InterPro" id="IPR050151">
    <property type="entry name" value="Class-I_Pyr_Nuc-Dis_Oxidored"/>
</dbReference>
<dbReference type="EC" id="1.8.1.4" evidence="2 14"/>
<name>A0A451DJK8_9GAMM</name>
<comment type="miscellaneous">
    <text evidence="14">The active site is a redox-active disulfide bond.</text>
</comment>
<dbReference type="KEGG" id="ehd:ERCIPSTX3056_306"/>
<dbReference type="PROSITE" id="PS00076">
    <property type="entry name" value="PYRIDINE_REDOX_1"/>
    <property type="match status" value="1"/>
</dbReference>
<feature type="binding site" evidence="12">
    <location>
        <begin position="183"/>
        <end position="190"/>
    </location>
    <ligand>
        <name>NAD(+)</name>
        <dbReference type="ChEBI" id="CHEBI:57540"/>
    </ligand>
</feature>
<feature type="binding site" evidence="12">
    <location>
        <position position="273"/>
    </location>
    <ligand>
        <name>NAD(+)</name>
        <dbReference type="ChEBI" id="CHEBI:57540"/>
    </ligand>
</feature>
<dbReference type="SUPFAM" id="SSF55424">
    <property type="entry name" value="FAD/NAD-linked reductases, dimerisation (C-terminal) domain"/>
    <property type="match status" value="1"/>
</dbReference>
<feature type="binding site" evidence="12">
    <location>
        <position position="117"/>
    </location>
    <ligand>
        <name>FAD</name>
        <dbReference type="ChEBI" id="CHEBI:57692"/>
    </ligand>
</feature>
<evidence type="ECO:0000256" key="7">
    <source>
        <dbReference type="ARBA" id="ARBA00023027"/>
    </source>
</evidence>
<evidence type="ECO:0000256" key="4">
    <source>
        <dbReference type="ARBA" id="ARBA00022630"/>
    </source>
</evidence>
<evidence type="ECO:0000256" key="1">
    <source>
        <dbReference type="ARBA" id="ARBA00007532"/>
    </source>
</evidence>
<dbReference type="InterPro" id="IPR012999">
    <property type="entry name" value="Pyr_OxRdtase_I_AS"/>
</dbReference>
<dbReference type="AlphaFoldDB" id="A0A451DJK8"/>
<dbReference type="PANTHER" id="PTHR22912">
    <property type="entry name" value="DISULFIDE OXIDOREDUCTASE"/>
    <property type="match status" value="1"/>
</dbReference>
<dbReference type="InterPro" id="IPR023753">
    <property type="entry name" value="FAD/NAD-binding_dom"/>
</dbReference>
<sequence>MTERIQTQVVVIGGGPAGYSAAFRAADLGLQTIIVEHQQNLGGVCLNVGCIPSKALLHIAKVLEEVKELKNHNMVLDDLKINLDAIRNWKQKVIRKLNRGLSGIAINRKVPIIQGIGKFSNSNTLEVILQDGSSTAITFNNAIIATGSSPIKISGIPYDDERIWDSTAALELNIVPERLLIIGGGIIGLEIASIYHSLGAQIDIIEMSSQLIPPADADVMHLFTRYISKRFKIMLESKVTSVTAKQDGIYVTIAGKQAPVDIQRYDAVLIAVGRSPNGAHCSAEKAGVTVDEVGFIPVDNQMRTNIPHIFSVGDVVGQPMLAHKGIHEGHIAAEVIFGKKYYFNPKVIPCIAYTDPEIAWVGITEKYAQENNICYEVSVFPWSASGRSLASNCTNGITKLIFDKNTHRVIGGAIVGSNGGELLGEIGLAIEMGCDAADIALTVHAHPTLHESIGLAAQIFEGSITDILNVKCNKK</sequence>
<gene>
    <name evidence="17" type="primary">lpdA</name>
    <name evidence="17" type="ORF">ERCIPSTX3056_306</name>
</gene>
<dbReference type="InterPro" id="IPR001100">
    <property type="entry name" value="Pyr_nuc-diS_OxRdtase"/>
</dbReference>
<dbReference type="InterPro" id="IPR036188">
    <property type="entry name" value="FAD/NAD-bd_sf"/>
</dbReference>
<proteinExistence type="inferred from homology"/>
<dbReference type="InterPro" id="IPR016156">
    <property type="entry name" value="FAD/NAD-linked_Rdtase_dimer_sf"/>
</dbReference>
<protein>
    <recommendedName>
        <fullName evidence="3 14">Dihydrolipoyl dehydrogenase</fullName>
        <ecNumber evidence="2 14">1.8.1.4</ecNumber>
    </recommendedName>
</protein>
<dbReference type="Proteomes" id="UP000294462">
    <property type="component" value="Chromosome"/>
</dbReference>
<feature type="active site" description="Proton acceptor" evidence="11">
    <location>
        <position position="446"/>
    </location>
</feature>
<feature type="binding site" evidence="12">
    <location>
        <position position="206"/>
    </location>
    <ligand>
        <name>NAD(+)</name>
        <dbReference type="ChEBI" id="CHEBI:57540"/>
    </ligand>
</feature>
<evidence type="ECO:0000256" key="11">
    <source>
        <dbReference type="PIRSR" id="PIRSR000350-2"/>
    </source>
</evidence>
<reference evidence="17 18" key="1">
    <citation type="submission" date="2019-02" db="EMBL/GenBank/DDBJ databases">
        <authorList>
            <person name="Manzano-Marin A."/>
            <person name="Manzano-Marin A."/>
        </authorList>
    </citation>
    <scope>NUCLEOTIDE SEQUENCE [LARGE SCALE GENOMIC DNA]</scope>
    <source>
        <strain evidence="17 18">ErCipseudotaxifoliae</strain>
    </source>
</reference>
<keyword evidence="5 12" id="KW-0274">FAD</keyword>
<dbReference type="Gene3D" id="3.50.50.60">
    <property type="entry name" value="FAD/NAD(P)-binding domain"/>
    <property type="match status" value="2"/>
</dbReference>
<feature type="disulfide bond" description="Redox-active" evidence="13">
    <location>
        <begin position="45"/>
        <end position="50"/>
    </location>
</feature>
<evidence type="ECO:0000313" key="17">
    <source>
        <dbReference type="EMBL" id="VFP86880.1"/>
    </source>
</evidence>
<evidence type="ECO:0000256" key="5">
    <source>
        <dbReference type="ARBA" id="ARBA00022827"/>
    </source>
</evidence>
<evidence type="ECO:0000256" key="8">
    <source>
        <dbReference type="ARBA" id="ARBA00023157"/>
    </source>
</evidence>
<evidence type="ECO:0000256" key="13">
    <source>
        <dbReference type="PIRSR" id="PIRSR000350-4"/>
    </source>
</evidence>
<organism evidence="17 18">
    <name type="scientific">Candidatus Erwinia haradaeae</name>
    <dbReference type="NCBI Taxonomy" id="1922217"/>
    <lineage>
        <taxon>Bacteria</taxon>
        <taxon>Pseudomonadati</taxon>
        <taxon>Pseudomonadota</taxon>
        <taxon>Gammaproteobacteria</taxon>
        <taxon>Enterobacterales</taxon>
        <taxon>Erwiniaceae</taxon>
        <taxon>Erwinia</taxon>
    </lineage>
</organism>
<evidence type="ECO:0000313" key="18">
    <source>
        <dbReference type="Proteomes" id="UP000294462"/>
    </source>
</evidence>
<keyword evidence="9 14" id="KW-0676">Redox-active center</keyword>
<keyword evidence="6 14" id="KW-0560">Oxidoreductase</keyword>
<feature type="domain" description="FAD/NAD(P)-binding" evidence="16">
    <location>
        <begin position="8"/>
        <end position="329"/>
    </location>
</feature>
<dbReference type="GO" id="GO:0006979">
    <property type="term" value="P:response to oxidative stress"/>
    <property type="evidence" value="ECO:0007669"/>
    <property type="project" value="UniProtKB-ARBA"/>
</dbReference>
<keyword evidence="12" id="KW-0547">Nucleotide-binding</keyword>
<evidence type="ECO:0000256" key="9">
    <source>
        <dbReference type="ARBA" id="ARBA00023284"/>
    </source>
</evidence>
<feature type="binding site" evidence="12">
    <location>
        <position position="314"/>
    </location>
    <ligand>
        <name>FAD</name>
        <dbReference type="ChEBI" id="CHEBI:57692"/>
    </ligand>
</feature>
<dbReference type="PIRSF" id="PIRSF000350">
    <property type="entry name" value="Mercury_reductase_MerA"/>
    <property type="match status" value="1"/>
</dbReference>
<evidence type="ECO:0000256" key="10">
    <source>
        <dbReference type="ARBA" id="ARBA00049187"/>
    </source>
</evidence>
<dbReference type="GO" id="GO:0004148">
    <property type="term" value="F:dihydrolipoyl dehydrogenase (NADH) activity"/>
    <property type="evidence" value="ECO:0007669"/>
    <property type="project" value="UniProtKB-EC"/>
</dbReference>
<dbReference type="FunFam" id="3.30.390.30:FF:000001">
    <property type="entry name" value="Dihydrolipoyl dehydrogenase"/>
    <property type="match status" value="1"/>
</dbReference>
<dbReference type="OrthoDB" id="9800167at2"/>
<feature type="domain" description="Pyridine nucleotide-disulphide oxidoreductase dimerisation" evidence="15">
    <location>
        <begin position="348"/>
        <end position="456"/>
    </location>
</feature>
<dbReference type="PRINTS" id="PR00368">
    <property type="entry name" value="FADPNR"/>
</dbReference>
<dbReference type="PANTHER" id="PTHR22912:SF160">
    <property type="entry name" value="DIHYDROLIPOYL DEHYDROGENASE"/>
    <property type="match status" value="1"/>
</dbReference>
<accession>A0A451DJK8</accession>
<evidence type="ECO:0000256" key="2">
    <source>
        <dbReference type="ARBA" id="ARBA00012608"/>
    </source>
</evidence>
<keyword evidence="18" id="KW-1185">Reference proteome</keyword>
<keyword evidence="4 14" id="KW-0285">Flavoprotein</keyword>
<comment type="catalytic activity">
    <reaction evidence="10 14">
        <text>N(6)-[(R)-dihydrolipoyl]-L-lysyl-[protein] + NAD(+) = N(6)-[(R)-lipoyl]-L-lysyl-[protein] + NADH + H(+)</text>
        <dbReference type="Rhea" id="RHEA:15045"/>
        <dbReference type="Rhea" id="RHEA-COMP:10474"/>
        <dbReference type="Rhea" id="RHEA-COMP:10475"/>
        <dbReference type="ChEBI" id="CHEBI:15378"/>
        <dbReference type="ChEBI" id="CHEBI:57540"/>
        <dbReference type="ChEBI" id="CHEBI:57945"/>
        <dbReference type="ChEBI" id="CHEBI:83099"/>
        <dbReference type="ChEBI" id="CHEBI:83100"/>
        <dbReference type="EC" id="1.8.1.4"/>
    </reaction>
</comment>
<evidence type="ECO:0000256" key="12">
    <source>
        <dbReference type="PIRSR" id="PIRSR000350-3"/>
    </source>
</evidence>
<dbReference type="SUPFAM" id="SSF51905">
    <property type="entry name" value="FAD/NAD(P)-binding domain"/>
    <property type="match status" value="1"/>
</dbReference>
<comment type="cofactor">
    <cofactor evidence="12 14">
        <name>FAD</name>
        <dbReference type="ChEBI" id="CHEBI:57692"/>
    </cofactor>
    <text evidence="12 14">Binds 1 FAD per subunit.</text>
</comment>
<dbReference type="EMBL" id="LR217725">
    <property type="protein sequence ID" value="VFP86880.1"/>
    <property type="molecule type" value="Genomic_DNA"/>
</dbReference>
<evidence type="ECO:0000256" key="3">
    <source>
        <dbReference type="ARBA" id="ARBA00016961"/>
    </source>
</evidence>
<dbReference type="Pfam" id="PF07992">
    <property type="entry name" value="Pyr_redox_2"/>
    <property type="match status" value="1"/>
</dbReference>
<dbReference type="GO" id="GO:0006103">
    <property type="term" value="P:2-oxoglutarate metabolic process"/>
    <property type="evidence" value="ECO:0007669"/>
    <property type="project" value="TreeGrafter"/>
</dbReference>
<comment type="similarity">
    <text evidence="1 14">Belongs to the class-I pyridine nucleotide-disulfide oxidoreductase family.</text>
</comment>
<feature type="binding site" evidence="12">
    <location>
        <begin position="146"/>
        <end position="148"/>
    </location>
    <ligand>
        <name>FAD</name>
        <dbReference type="ChEBI" id="CHEBI:57692"/>
    </ligand>
</feature>
<feature type="binding site" evidence="12">
    <location>
        <begin position="320"/>
        <end position="323"/>
    </location>
    <ligand>
        <name>FAD</name>
        <dbReference type="ChEBI" id="CHEBI:57692"/>
    </ligand>
</feature>
<dbReference type="Pfam" id="PF02852">
    <property type="entry name" value="Pyr_redox_dim"/>
    <property type="match status" value="1"/>
</dbReference>
<keyword evidence="7 12" id="KW-0520">NAD</keyword>
<dbReference type="Gene3D" id="3.30.390.30">
    <property type="match status" value="1"/>
</dbReference>
<keyword evidence="8" id="KW-1015">Disulfide bond</keyword>
<dbReference type="NCBIfam" id="TIGR01350">
    <property type="entry name" value="lipoamide_DH"/>
    <property type="match status" value="1"/>
</dbReference>